<evidence type="ECO:0000256" key="1">
    <source>
        <dbReference type="ARBA" id="ARBA00023157"/>
    </source>
</evidence>
<dbReference type="Proteomes" id="UP000444721">
    <property type="component" value="Unassembled WGS sequence"/>
</dbReference>
<dbReference type="EMBL" id="VFQX01000028">
    <property type="protein sequence ID" value="KAF0978979.1"/>
    <property type="molecule type" value="Genomic_DNA"/>
</dbReference>
<evidence type="ECO:0000256" key="3">
    <source>
        <dbReference type="SAM" id="SignalP"/>
    </source>
</evidence>
<evidence type="ECO:0000259" key="4">
    <source>
        <dbReference type="PROSITE" id="PS50038"/>
    </source>
</evidence>
<evidence type="ECO:0000313" key="6">
    <source>
        <dbReference type="Proteomes" id="UP000444721"/>
    </source>
</evidence>
<dbReference type="Gene3D" id="1.10.2000.10">
    <property type="entry name" value="Frizzled cysteine-rich domain"/>
    <property type="match status" value="1"/>
</dbReference>
<keyword evidence="2" id="KW-1133">Transmembrane helix</keyword>
<dbReference type="AlphaFoldDB" id="A0A6A5C1B3"/>
<comment type="caution">
    <text evidence="5">The sequence shown here is derived from an EMBL/GenBank/DDBJ whole genome shotgun (WGS) entry which is preliminary data.</text>
</comment>
<reference evidence="5 6" key="1">
    <citation type="journal article" date="2019" name="Sci. Rep.">
        <title>Nanopore sequencing improves the draft genome of the human pathogenic amoeba Naegleria fowleri.</title>
        <authorList>
            <person name="Liechti N."/>
            <person name="Schurch N."/>
            <person name="Bruggmann R."/>
            <person name="Wittwer M."/>
        </authorList>
    </citation>
    <scope>NUCLEOTIDE SEQUENCE [LARGE SCALE GENOMIC DNA]</scope>
    <source>
        <strain evidence="5 6">ATCC 30894</strain>
    </source>
</reference>
<dbReference type="Pfam" id="PF01392">
    <property type="entry name" value="Fz"/>
    <property type="match status" value="1"/>
</dbReference>
<keyword evidence="2" id="KW-0472">Membrane</keyword>
<keyword evidence="1" id="KW-1015">Disulfide bond</keyword>
<dbReference type="RefSeq" id="XP_044563692.1">
    <property type="nucleotide sequence ID" value="XM_044705201.1"/>
</dbReference>
<dbReference type="InterPro" id="IPR020067">
    <property type="entry name" value="Frizzled_dom"/>
</dbReference>
<dbReference type="VEuPathDB" id="AmoebaDB:NF0057280"/>
<name>A0A6A5C1B3_NAEFO</name>
<dbReference type="InterPro" id="IPR036790">
    <property type="entry name" value="Frizzled_dom_sf"/>
</dbReference>
<feature type="domain" description="FZ" evidence="4">
    <location>
        <begin position="67"/>
        <end position="192"/>
    </location>
</feature>
<feature type="signal peptide" evidence="3">
    <location>
        <begin position="1"/>
        <end position="17"/>
    </location>
</feature>
<dbReference type="VEuPathDB" id="AmoebaDB:NfTy_034000"/>
<evidence type="ECO:0000256" key="2">
    <source>
        <dbReference type="SAM" id="Phobius"/>
    </source>
</evidence>
<organism evidence="5 6">
    <name type="scientific">Naegleria fowleri</name>
    <name type="common">Brain eating amoeba</name>
    <dbReference type="NCBI Taxonomy" id="5763"/>
    <lineage>
        <taxon>Eukaryota</taxon>
        <taxon>Discoba</taxon>
        <taxon>Heterolobosea</taxon>
        <taxon>Tetramitia</taxon>
        <taxon>Eutetramitia</taxon>
        <taxon>Vahlkampfiidae</taxon>
        <taxon>Naegleria</taxon>
    </lineage>
</organism>
<dbReference type="GeneID" id="68109267"/>
<evidence type="ECO:0000313" key="5">
    <source>
        <dbReference type="EMBL" id="KAF0978979.1"/>
    </source>
</evidence>
<dbReference type="SUPFAM" id="SSF63501">
    <property type="entry name" value="Frizzled cysteine-rich domain"/>
    <property type="match status" value="1"/>
</dbReference>
<keyword evidence="3" id="KW-0732">Signal</keyword>
<sequence>MLILLIFLFTQTTSLYSQQLEGNDHNFYISECYGECVSLSRFTNHSSSTTTTNTSSLQEKSLIFFNESTTFCAETLLEYMSMNASIRICISSNITAVSGPQQVEFNNFGNLNTFQYNNFTLEEKFFIHDQQARLSFYNTQYQQGLFQRDQCYNAARRYICQHYFPLCDATSDESNKIYNLCMSSCENYYKSCNSKELIEFRCLASNNEINRPYRGVWKNFGDDLKWLCTGGGGGTRHLNDSFLVWIGIMSLTVFLFLISGV</sequence>
<keyword evidence="2" id="KW-0812">Transmembrane</keyword>
<feature type="transmembrane region" description="Helical" evidence="2">
    <location>
        <begin position="242"/>
        <end position="260"/>
    </location>
</feature>
<protein>
    <recommendedName>
        <fullName evidence="4">FZ domain-containing protein</fullName>
    </recommendedName>
</protein>
<feature type="chain" id="PRO_5025433047" description="FZ domain-containing protein" evidence="3">
    <location>
        <begin position="18"/>
        <end position="261"/>
    </location>
</feature>
<dbReference type="PROSITE" id="PS50038">
    <property type="entry name" value="FZ"/>
    <property type="match status" value="1"/>
</dbReference>
<dbReference type="OrthoDB" id="10380675at2759"/>
<keyword evidence="6" id="KW-1185">Reference proteome</keyword>
<dbReference type="VEuPathDB" id="AmoebaDB:FDP41_002049"/>
<proteinExistence type="predicted"/>
<gene>
    <name evidence="5" type="ORF">FDP41_002049</name>
</gene>
<accession>A0A6A5C1B3</accession>